<protein>
    <submittedName>
        <fullName evidence="1">Uncharacterized protein</fullName>
    </submittedName>
</protein>
<keyword evidence="2" id="KW-1185">Reference proteome</keyword>
<comment type="caution">
    <text evidence="1">The sequence shown here is derived from an EMBL/GenBank/DDBJ whole genome shotgun (WGS) entry which is preliminary data.</text>
</comment>
<sequence length="231" mass="26604">MSRSYGSSQPDPLNCPRCESTNTKFCYYNNYNKTQPRYFCKACKRHWTKGGTLRSVPIGGGRKNKRLGRPNRATSTTTTASRIITNPSIDQNNSLLPPDDDADHKASFFKPIIDSEERRDDEKLYTDIEELKGLVSWDFYGSTFIGCTMMQQSLHHEDDRHHPRLGFSKLSEANPNSNISRSLFEKIENDEDSTITTTSNFLELSNWNWSDLDTMVLEDLNKPWEDPEFKT</sequence>
<evidence type="ECO:0000313" key="2">
    <source>
        <dbReference type="Proteomes" id="UP001055879"/>
    </source>
</evidence>
<proteinExistence type="predicted"/>
<reference evidence="2" key="1">
    <citation type="journal article" date="2022" name="Mol. Ecol. Resour.">
        <title>The genomes of chicory, endive, great burdock and yacon provide insights into Asteraceae palaeo-polyploidization history and plant inulin production.</title>
        <authorList>
            <person name="Fan W."/>
            <person name="Wang S."/>
            <person name="Wang H."/>
            <person name="Wang A."/>
            <person name="Jiang F."/>
            <person name="Liu H."/>
            <person name="Zhao H."/>
            <person name="Xu D."/>
            <person name="Zhang Y."/>
        </authorList>
    </citation>
    <scope>NUCLEOTIDE SEQUENCE [LARGE SCALE GENOMIC DNA]</scope>
    <source>
        <strain evidence="2">cv. Niubang</strain>
    </source>
</reference>
<gene>
    <name evidence="1" type="ORF">L6452_19771</name>
</gene>
<organism evidence="1 2">
    <name type="scientific">Arctium lappa</name>
    <name type="common">Greater burdock</name>
    <name type="synonym">Lappa major</name>
    <dbReference type="NCBI Taxonomy" id="4217"/>
    <lineage>
        <taxon>Eukaryota</taxon>
        <taxon>Viridiplantae</taxon>
        <taxon>Streptophyta</taxon>
        <taxon>Embryophyta</taxon>
        <taxon>Tracheophyta</taxon>
        <taxon>Spermatophyta</taxon>
        <taxon>Magnoliopsida</taxon>
        <taxon>eudicotyledons</taxon>
        <taxon>Gunneridae</taxon>
        <taxon>Pentapetalae</taxon>
        <taxon>asterids</taxon>
        <taxon>campanulids</taxon>
        <taxon>Asterales</taxon>
        <taxon>Asteraceae</taxon>
        <taxon>Carduoideae</taxon>
        <taxon>Cardueae</taxon>
        <taxon>Arctiinae</taxon>
        <taxon>Arctium</taxon>
    </lineage>
</organism>
<accession>A0ACB9BAV6</accession>
<dbReference type="EMBL" id="CM042052">
    <property type="protein sequence ID" value="KAI3718886.1"/>
    <property type="molecule type" value="Genomic_DNA"/>
</dbReference>
<reference evidence="1 2" key="2">
    <citation type="journal article" date="2022" name="Mol. Ecol. Resour.">
        <title>The genomes of chicory, endive, great burdock and yacon provide insights into Asteraceae paleo-polyploidization history and plant inulin production.</title>
        <authorList>
            <person name="Fan W."/>
            <person name="Wang S."/>
            <person name="Wang H."/>
            <person name="Wang A."/>
            <person name="Jiang F."/>
            <person name="Liu H."/>
            <person name="Zhao H."/>
            <person name="Xu D."/>
            <person name="Zhang Y."/>
        </authorList>
    </citation>
    <scope>NUCLEOTIDE SEQUENCE [LARGE SCALE GENOMIC DNA]</scope>
    <source>
        <strain evidence="2">cv. Niubang</strain>
    </source>
</reference>
<name>A0ACB9BAV6_ARCLA</name>
<dbReference type="Proteomes" id="UP001055879">
    <property type="component" value="Linkage Group LG06"/>
</dbReference>
<evidence type="ECO:0000313" key="1">
    <source>
        <dbReference type="EMBL" id="KAI3718886.1"/>
    </source>
</evidence>